<dbReference type="AlphaFoldDB" id="A0A5B7KHH3"/>
<gene>
    <name evidence="2" type="ORF">E2C01_099693</name>
</gene>
<sequence length="122" mass="13648">MGSGRTGGHVPRGTGGTATNSWVLGTKCLSSVPGRLLKAAAATREAEEVEEEMNVKVKKKGNFTAHGIREATDRRRRGRCSQIDRSLPFEDMIYEGPQRLPRADYLWLPSDGRRLPRHFPRM</sequence>
<proteinExistence type="predicted"/>
<accession>A0A5B7KHH3</accession>
<protein>
    <submittedName>
        <fullName evidence="2">Uncharacterized protein</fullName>
    </submittedName>
</protein>
<dbReference type="EMBL" id="VSRR010139123">
    <property type="protein sequence ID" value="MPD04025.1"/>
    <property type="molecule type" value="Genomic_DNA"/>
</dbReference>
<reference evidence="2 3" key="1">
    <citation type="submission" date="2019-05" db="EMBL/GenBank/DDBJ databases">
        <title>Another draft genome of Portunus trituberculatus and its Hox gene families provides insights of decapod evolution.</title>
        <authorList>
            <person name="Jeong J.-H."/>
            <person name="Song I."/>
            <person name="Kim S."/>
            <person name="Choi T."/>
            <person name="Kim D."/>
            <person name="Ryu S."/>
            <person name="Kim W."/>
        </authorList>
    </citation>
    <scope>NUCLEOTIDE SEQUENCE [LARGE SCALE GENOMIC DNA]</scope>
    <source>
        <tissue evidence="2">Muscle</tissue>
    </source>
</reference>
<evidence type="ECO:0000313" key="2">
    <source>
        <dbReference type="EMBL" id="MPD04025.1"/>
    </source>
</evidence>
<keyword evidence="3" id="KW-1185">Reference proteome</keyword>
<evidence type="ECO:0000256" key="1">
    <source>
        <dbReference type="SAM" id="MobiDB-lite"/>
    </source>
</evidence>
<feature type="region of interest" description="Disordered" evidence="1">
    <location>
        <begin position="1"/>
        <end position="20"/>
    </location>
</feature>
<dbReference type="Proteomes" id="UP000324222">
    <property type="component" value="Unassembled WGS sequence"/>
</dbReference>
<comment type="caution">
    <text evidence="2">The sequence shown here is derived from an EMBL/GenBank/DDBJ whole genome shotgun (WGS) entry which is preliminary data.</text>
</comment>
<evidence type="ECO:0000313" key="3">
    <source>
        <dbReference type="Proteomes" id="UP000324222"/>
    </source>
</evidence>
<name>A0A5B7KHH3_PORTR</name>
<organism evidence="2 3">
    <name type="scientific">Portunus trituberculatus</name>
    <name type="common">Swimming crab</name>
    <name type="synonym">Neptunus trituberculatus</name>
    <dbReference type="NCBI Taxonomy" id="210409"/>
    <lineage>
        <taxon>Eukaryota</taxon>
        <taxon>Metazoa</taxon>
        <taxon>Ecdysozoa</taxon>
        <taxon>Arthropoda</taxon>
        <taxon>Crustacea</taxon>
        <taxon>Multicrustacea</taxon>
        <taxon>Malacostraca</taxon>
        <taxon>Eumalacostraca</taxon>
        <taxon>Eucarida</taxon>
        <taxon>Decapoda</taxon>
        <taxon>Pleocyemata</taxon>
        <taxon>Brachyura</taxon>
        <taxon>Eubrachyura</taxon>
        <taxon>Portunoidea</taxon>
        <taxon>Portunidae</taxon>
        <taxon>Portuninae</taxon>
        <taxon>Portunus</taxon>
    </lineage>
</organism>